<dbReference type="GO" id="GO:0006032">
    <property type="term" value="P:chitin catabolic process"/>
    <property type="evidence" value="ECO:0007669"/>
    <property type="project" value="InterPro"/>
</dbReference>
<dbReference type="InterPro" id="IPR036861">
    <property type="entry name" value="Endochitinase-like_sf"/>
</dbReference>
<dbReference type="Gene3D" id="3.30.20.10">
    <property type="entry name" value="Endochitinase, domain 2"/>
    <property type="match status" value="1"/>
</dbReference>
<dbReference type="PIRSF" id="PIRSF001060">
    <property type="entry name" value="Endochitinase"/>
    <property type="match status" value="1"/>
</dbReference>
<dbReference type="GO" id="GO:0008061">
    <property type="term" value="F:chitin binding"/>
    <property type="evidence" value="ECO:0007669"/>
    <property type="project" value="UniProtKB-UniRule"/>
</dbReference>
<dbReference type="InterPro" id="IPR018371">
    <property type="entry name" value="Chitin-binding_1_CS"/>
</dbReference>
<evidence type="ECO:0000256" key="11">
    <source>
        <dbReference type="PIRSR" id="PIRSR001060-2"/>
    </source>
</evidence>
<evidence type="ECO:0000256" key="12">
    <source>
        <dbReference type="PROSITE-ProRule" id="PRU00261"/>
    </source>
</evidence>
<dbReference type="GO" id="GO:0016998">
    <property type="term" value="P:cell wall macromolecule catabolic process"/>
    <property type="evidence" value="ECO:0007669"/>
    <property type="project" value="InterPro"/>
</dbReference>
<dbReference type="PROSITE" id="PS00026">
    <property type="entry name" value="CHIT_BIND_I_1"/>
    <property type="match status" value="1"/>
</dbReference>
<evidence type="ECO:0000256" key="2">
    <source>
        <dbReference type="ARBA" id="ARBA00012729"/>
    </source>
</evidence>
<keyword evidence="9" id="KW-0624">Polysaccharide degradation</keyword>
<keyword evidence="5" id="KW-0378">Hydrolase</keyword>
<evidence type="ECO:0000313" key="16">
    <source>
        <dbReference type="Proteomes" id="UP001341281"/>
    </source>
</evidence>
<keyword evidence="6 11" id="KW-1015">Disulfide bond</keyword>
<gene>
    <name evidence="15" type="ORF">U9M48_019860</name>
</gene>
<dbReference type="PANTHER" id="PTHR22595:SF120">
    <property type="entry name" value="CHITINASE"/>
    <property type="match status" value="1"/>
</dbReference>
<evidence type="ECO:0000259" key="14">
    <source>
        <dbReference type="PROSITE" id="PS50941"/>
    </source>
</evidence>
<dbReference type="InterPro" id="IPR000726">
    <property type="entry name" value="Glyco_hydro_19_cat"/>
</dbReference>
<feature type="disulfide bond" evidence="11">
    <location>
        <begin position="73"/>
        <end position="122"/>
    </location>
</feature>
<evidence type="ECO:0000256" key="1">
    <source>
        <dbReference type="ARBA" id="ARBA00000822"/>
    </source>
</evidence>
<sequence>MANSPTPTVVLIVLALVVGLLCPAAAQQCNCQPGFCCSKYGYCGTTSAYCGPGCSVVTESFFNGIKSHAWRGCEGQSFYTRDAFLEAVDAYPRFANGGSELQSKREIAAFFAHFTHETGHMCYINEVAEGLYCDESGEGQPWPCVPGQRYFGRGALQLSWNYNYGPAGRSLGFDGLRDPDAVAQDPVLAFKTALWFWMENVHQVMAQGFGATIRAINGGDECQGGSGIGTNEMEARVRFYLNYCNQFGINPGSNLYC</sequence>
<feature type="disulfide bond" evidence="11 12">
    <location>
        <begin position="31"/>
        <end position="43"/>
    </location>
</feature>
<dbReference type="SUPFAM" id="SSF57016">
    <property type="entry name" value="Plant lectins/antimicrobial peptides"/>
    <property type="match status" value="1"/>
</dbReference>
<evidence type="ECO:0000256" key="8">
    <source>
        <dbReference type="ARBA" id="ARBA00023295"/>
    </source>
</evidence>
<accession>A0AAQ3WR33</accession>
<dbReference type="Gene3D" id="1.10.530.10">
    <property type="match status" value="1"/>
</dbReference>
<dbReference type="PANTHER" id="PTHR22595">
    <property type="entry name" value="CHITINASE-RELATED"/>
    <property type="match status" value="1"/>
</dbReference>
<feature type="chain" id="PRO_5042917496" description="chitinase" evidence="13">
    <location>
        <begin position="27"/>
        <end position="257"/>
    </location>
</feature>
<evidence type="ECO:0000256" key="6">
    <source>
        <dbReference type="ARBA" id="ARBA00023157"/>
    </source>
</evidence>
<keyword evidence="8" id="KW-0326">Glycosidase</keyword>
<dbReference type="PROSITE" id="PS50941">
    <property type="entry name" value="CHIT_BIND_I_2"/>
    <property type="match status" value="1"/>
</dbReference>
<evidence type="ECO:0000313" key="15">
    <source>
        <dbReference type="EMBL" id="WVZ71248.1"/>
    </source>
</evidence>
<proteinExistence type="predicted"/>
<keyword evidence="4 13" id="KW-0732">Signal</keyword>
<dbReference type="PRINTS" id="PR00451">
    <property type="entry name" value="CHITINBINDNG"/>
</dbReference>
<protein>
    <recommendedName>
        <fullName evidence="2">chitinase</fullName>
        <ecNumber evidence="2">3.2.1.14</ecNumber>
    </recommendedName>
</protein>
<evidence type="ECO:0000256" key="13">
    <source>
        <dbReference type="SAM" id="SignalP"/>
    </source>
</evidence>
<evidence type="ECO:0000256" key="10">
    <source>
        <dbReference type="PIRSR" id="PIRSR001060-1"/>
    </source>
</evidence>
<reference evidence="15 16" key="1">
    <citation type="submission" date="2024-02" db="EMBL/GenBank/DDBJ databases">
        <title>High-quality chromosome-scale genome assembly of Pensacola bahiagrass (Paspalum notatum Flugge var. saurae).</title>
        <authorList>
            <person name="Vega J.M."/>
            <person name="Podio M."/>
            <person name="Orjuela J."/>
            <person name="Siena L.A."/>
            <person name="Pessino S.C."/>
            <person name="Combes M.C."/>
            <person name="Mariac C."/>
            <person name="Albertini E."/>
            <person name="Pupilli F."/>
            <person name="Ortiz J.P.A."/>
            <person name="Leblanc O."/>
        </authorList>
    </citation>
    <scope>NUCLEOTIDE SEQUENCE [LARGE SCALE GENOMIC DNA]</scope>
    <source>
        <strain evidence="15">R1</strain>
        <tissue evidence="15">Leaf</tissue>
    </source>
</reference>
<dbReference type="InterPro" id="IPR001002">
    <property type="entry name" value="Chitin-bd_1"/>
</dbReference>
<evidence type="ECO:0000256" key="7">
    <source>
        <dbReference type="ARBA" id="ARBA00023277"/>
    </source>
</evidence>
<name>A0AAQ3WR33_PASNO</name>
<dbReference type="Pfam" id="PF00187">
    <property type="entry name" value="Chitin_bind_1"/>
    <property type="match status" value="1"/>
</dbReference>
<dbReference type="CDD" id="cd00035">
    <property type="entry name" value="ChtBD1"/>
    <property type="match status" value="1"/>
</dbReference>
<dbReference type="FunFam" id="3.30.20.10:FF:000001">
    <property type="entry name" value="Endochitinase (Chitinase)"/>
    <property type="match status" value="1"/>
</dbReference>
<dbReference type="Gene3D" id="3.30.60.10">
    <property type="entry name" value="Endochitinase-like"/>
    <property type="match status" value="1"/>
</dbReference>
<keyword evidence="7" id="KW-0119">Carbohydrate metabolism</keyword>
<dbReference type="AlphaFoldDB" id="A0AAQ3WR33"/>
<comment type="caution">
    <text evidence="12">Lacks conserved residue(s) required for the propagation of feature annotation.</text>
</comment>
<feature type="disulfide bond" evidence="11">
    <location>
        <begin position="133"/>
        <end position="144"/>
    </location>
</feature>
<feature type="disulfide bond" evidence="11">
    <location>
        <begin position="222"/>
        <end position="257"/>
    </location>
</feature>
<evidence type="ECO:0000256" key="3">
    <source>
        <dbReference type="ARBA" id="ARBA00022669"/>
    </source>
</evidence>
<evidence type="ECO:0000256" key="4">
    <source>
        <dbReference type="ARBA" id="ARBA00022729"/>
    </source>
</evidence>
<keyword evidence="16" id="KW-1185">Reference proteome</keyword>
<dbReference type="SMART" id="SM00270">
    <property type="entry name" value="ChtBD1"/>
    <property type="match status" value="1"/>
</dbReference>
<feature type="disulfide bond" evidence="11 12">
    <location>
        <begin position="36"/>
        <end position="50"/>
    </location>
</feature>
<dbReference type="Proteomes" id="UP001341281">
    <property type="component" value="Chromosome 04"/>
</dbReference>
<dbReference type="InterPro" id="IPR023346">
    <property type="entry name" value="Lysozyme-like_dom_sf"/>
</dbReference>
<dbReference type="SUPFAM" id="SSF53955">
    <property type="entry name" value="Lysozyme-like"/>
    <property type="match status" value="1"/>
</dbReference>
<dbReference type="InterPro" id="IPR016283">
    <property type="entry name" value="Glyco_hydro_19"/>
</dbReference>
<dbReference type="CDD" id="cd00325">
    <property type="entry name" value="chitinase_GH19"/>
    <property type="match status" value="1"/>
</dbReference>
<evidence type="ECO:0000256" key="5">
    <source>
        <dbReference type="ARBA" id="ARBA00022801"/>
    </source>
</evidence>
<dbReference type="GO" id="GO:0008843">
    <property type="term" value="F:endochitinase activity"/>
    <property type="evidence" value="ECO:0007669"/>
    <property type="project" value="UniProtKB-EC"/>
</dbReference>
<keyword evidence="3 12" id="KW-0147">Chitin-binding</keyword>
<dbReference type="EMBL" id="CP144748">
    <property type="protein sequence ID" value="WVZ71248.1"/>
    <property type="molecule type" value="Genomic_DNA"/>
</dbReference>
<dbReference type="PROSITE" id="PS00774">
    <property type="entry name" value="CHITINASE_19_2"/>
    <property type="match status" value="1"/>
</dbReference>
<dbReference type="PROSITE" id="PS00773">
    <property type="entry name" value="CHITINASE_19_1"/>
    <property type="match status" value="1"/>
</dbReference>
<dbReference type="Pfam" id="PF00182">
    <property type="entry name" value="Glyco_hydro_19"/>
    <property type="match status" value="2"/>
</dbReference>
<evidence type="ECO:0000256" key="9">
    <source>
        <dbReference type="ARBA" id="ARBA00023326"/>
    </source>
</evidence>
<feature type="domain" description="Chitin-binding type-1" evidence="14">
    <location>
        <begin position="26"/>
        <end position="75"/>
    </location>
</feature>
<comment type="catalytic activity">
    <reaction evidence="1">
        <text>Random endo-hydrolysis of N-acetyl-beta-D-glucosaminide (1-&gt;4)-beta-linkages in chitin and chitodextrins.</text>
        <dbReference type="EC" id="3.2.1.14"/>
    </reaction>
</comment>
<organism evidence="15 16">
    <name type="scientific">Paspalum notatum var. saurae</name>
    <dbReference type="NCBI Taxonomy" id="547442"/>
    <lineage>
        <taxon>Eukaryota</taxon>
        <taxon>Viridiplantae</taxon>
        <taxon>Streptophyta</taxon>
        <taxon>Embryophyta</taxon>
        <taxon>Tracheophyta</taxon>
        <taxon>Spermatophyta</taxon>
        <taxon>Magnoliopsida</taxon>
        <taxon>Liliopsida</taxon>
        <taxon>Poales</taxon>
        <taxon>Poaceae</taxon>
        <taxon>PACMAD clade</taxon>
        <taxon>Panicoideae</taxon>
        <taxon>Andropogonodae</taxon>
        <taxon>Paspaleae</taxon>
        <taxon>Paspalinae</taxon>
        <taxon>Paspalum</taxon>
    </lineage>
</organism>
<dbReference type="EC" id="3.2.1.14" evidence="2"/>
<dbReference type="GO" id="GO:0000272">
    <property type="term" value="P:polysaccharide catabolic process"/>
    <property type="evidence" value="ECO:0007669"/>
    <property type="project" value="UniProtKB-KW"/>
</dbReference>
<feature type="signal peptide" evidence="13">
    <location>
        <begin position="1"/>
        <end position="26"/>
    </location>
</feature>
<feature type="active site" description="Proton donor" evidence="10">
    <location>
        <position position="117"/>
    </location>
</feature>